<feature type="non-terminal residue" evidence="1">
    <location>
        <position position="1"/>
    </location>
</feature>
<reference evidence="1 2" key="1">
    <citation type="journal article" date="2017" name="Gigascience">
        <title>Genome sequence of the small brown planthopper, Laodelphax striatellus.</title>
        <authorList>
            <person name="Zhu J."/>
            <person name="Jiang F."/>
            <person name="Wang X."/>
            <person name="Yang P."/>
            <person name="Bao Y."/>
            <person name="Zhao W."/>
            <person name="Wang W."/>
            <person name="Lu H."/>
            <person name="Wang Q."/>
            <person name="Cui N."/>
            <person name="Li J."/>
            <person name="Chen X."/>
            <person name="Luo L."/>
            <person name="Yu J."/>
            <person name="Kang L."/>
            <person name="Cui F."/>
        </authorList>
    </citation>
    <scope>NUCLEOTIDE SEQUENCE [LARGE SCALE GENOMIC DNA]</scope>
    <source>
        <strain evidence="1">Lst14</strain>
    </source>
</reference>
<proteinExistence type="predicted"/>
<dbReference type="InParanoid" id="A0A482WHJ8"/>
<evidence type="ECO:0000313" key="1">
    <source>
        <dbReference type="EMBL" id="RZF33019.1"/>
    </source>
</evidence>
<dbReference type="Proteomes" id="UP000291343">
    <property type="component" value="Unassembled WGS sequence"/>
</dbReference>
<comment type="caution">
    <text evidence="1">The sequence shown here is derived from an EMBL/GenBank/DDBJ whole genome shotgun (WGS) entry which is preliminary data.</text>
</comment>
<accession>A0A482WHJ8</accession>
<gene>
    <name evidence="1" type="ORF">LSTR_LSTR017142</name>
</gene>
<keyword evidence="2" id="KW-1185">Reference proteome</keyword>
<evidence type="ECO:0000313" key="2">
    <source>
        <dbReference type="Proteomes" id="UP000291343"/>
    </source>
</evidence>
<organism evidence="1 2">
    <name type="scientific">Laodelphax striatellus</name>
    <name type="common">Small brown planthopper</name>
    <name type="synonym">Delphax striatella</name>
    <dbReference type="NCBI Taxonomy" id="195883"/>
    <lineage>
        <taxon>Eukaryota</taxon>
        <taxon>Metazoa</taxon>
        <taxon>Ecdysozoa</taxon>
        <taxon>Arthropoda</taxon>
        <taxon>Hexapoda</taxon>
        <taxon>Insecta</taxon>
        <taxon>Pterygota</taxon>
        <taxon>Neoptera</taxon>
        <taxon>Paraneoptera</taxon>
        <taxon>Hemiptera</taxon>
        <taxon>Auchenorrhyncha</taxon>
        <taxon>Fulgoroidea</taxon>
        <taxon>Delphacidae</taxon>
        <taxon>Criomorphinae</taxon>
        <taxon>Laodelphax</taxon>
    </lineage>
</organism>
<sequence>CRLVLHSRSCRIRRCHLAISWRPLHLCLPNPPSRLNRHPWVWLQSQITMNHQQRK</sequence>
<protein>
    <submittedName>
        <fullName evidence="1">Uncharacterized protein</fullName>
    </submittedName>
</protein>
<name>A0A482WHJ8_LAOST</name>
<dbReference type="AlphaFoldDB" id="A0A482WHJ8"/>
<dbReference type="EMBL" id="QKKF02035281">
    <property type="protein sequence ID" value="RZF33019.1"/>
    <property type="molecule type" value="Genomic_DNA"/>
</dbReference>